<dbReference type="GO" id="GO:0005388">
    <property type="term" value="F:P-type calcium transporter activity"/>
    <property type="evidence" value="ECO:0007669"/>
    <property type="project" value="UniProtKB-EC"/>
</dbReference>
<evidence type="ECO:0000256" key="16">
    <source>
        <dbReference type="ARBA" id="ARBA00023065"/>
    </source>
</evidence>
<keyword evidence="22" id="KW-1185">Reference proteome</keyword>
<keyword evidence="11" id="KW-0106">Calcium</keyword>
<gene>
    <name evidence="21" type="ORF">SAMN02746089_00785</name>
</gene>
<evidence type="ECO:0000256" key="18">
    <source>
        <dbReference type="ARBA" id="ARBA00048694"/>
    </source>
</evidence>
<dbReference type="AlphaFoldDB" id="A0A1M4W7Q0"/>
<dbReference type="SFLD" id="SFLDS00003">
    <property type="entry name" value="Haloacid_Dehalogenase"/>
    <property type="match status" value="1"/>
</dbReference>
<evidence type="ECO:0000256" key="2">
    <source>
        <dbReference type="ARBA" id="ARBA00005675"/>
    </source>
</evidence>
<evidence type="ECO:0000256" key="17">
    <source>
        <dbReference type="ARBA" id="ARBA00023136"/>
    </source>
</evidence>
<organism evidence="21 22">
    <name type="scientific">Caldanaerobius fijiensis DSM 17918</name>
    <dbReference type="NCBI Taxonomy" id="1121256"/>
    <lineage>
        <taxon>Bacteria</taxon>
        <taxon>Bacillati</taxon>
        <taxon>Bacillota</taxon>
        <taxon>Clostridia</taxon>
        <taxon>Thermoanaerobacterales</taxon>
        <taxon>Thermoanaerobacteraceae</taxon>
        <taxon>Caldanaerobius</taxon>
    </lineage>
</organism>
<dbReference type="PANTHER" id="PTHR24093:SF506">
    <property type="entry name" value="CATION-TRANSPORTING ATPASE PMA1"/>
    <property type="match status" value="1"/>
</dbReference>
<dbReference type="GO" id="GO:0005886">
    <property type="term" value="C:plasma membrane"/>
    <property type="evidence" value="ECO:0007669"/>
    <property type="project" value="UniProtKB-SubCell"/>
</dbReference>
<keyword evidence="4" id="KW-0813">Transport</keyword>
<evidence type="ECO:0000256" key="6">
    <source>
        <dbReference type="ARBA" id="ARBA00022553"/>
    </source>
</evidence>
<dbReference type="Pfam" id="PF00122">
    <property type="entry name" value="E1-E2_ATPase"/>
    <property type="match status" value="1"/>
</dbReference>
<dbReference type="EMBL" id="FQVH01000005">
    <property type="protein sequence ID" value="SHE77304.1"/>
    <property type="molecule type" value="Genomic_DNA"/>
</dbReference>
<feature type="transmembrane region" description="Helical" evidence="19">
    <location>
        <begin position="677"/>
        <end position="697"/>
    </location>
</feature>
<dbReference type="NCBIfam" id="TIGR01116">
    <property type="entry name" value="ATPase-IIA1_Ca"/>
    <property type="match status" value="1"/>
</dbReference>
<dbReference type="InterPro" id="IPR023299">
    <property type="entry name" value="ATPase_P-typ_cyto_dom_N"/>
</dbReference>
<keyword evidence="10" id="KW-0547">Nucleotide-binding</keyword>
<dbReference type="PRINTS" id="PR00120">
    <property type="entry name" value="HATPASE"/>
</dbReference>
<evidence type="ECO:0000256" key="14">
    <source>
        <dbReference type="ARBA" id="ARBA00022967"/>
    </source>
</evidence>
<feature type="transmembrane region" description="Helical" evidence="19">
    <location>
        <begin position="246"/>
        <end position="264"/>
    </location>
</feature>
<dbReference type="InterPro" id="IPR006408">
    <property type="entry name" value="P-type_ATPase_IIB"/>
</dbReference>
<keyword evidence="8 19" id="KW-0812">Transmembrane</keyword>
<feature type="transmembrane region" description="Helical" evidence="19">
    <location>
        <begin position="749"/>
        <end position="772"/>
    </location>
</feature>
<sequence>MTIIYWNQEYKDVEEYLKTDIIKGLSNEEAQKRLREYGYNQLKEQNKKSLFLMFLDQFKDFMVLILLAATIISLLLGEVTDAVIMIVVVVLNGILGMLQENRAEKSLEALKKLTSPTARVIRSGRVVDIPTSQLVPGDIVYLEAGNFVPADGRLFEATNLRIDESALTGESVPVDKDIKALKAEELPLGDRINMAYMGTVVAYGRGRMIVTDTGMNTEMGKIAEFIDSQDTAATPLQRRLEELGKYLGVGVLLICFIIFITGILSRRPVFDMFMTAVSLAVAAIPEGLPAIVTITLAIGVQKMIKKKAIIRKLPAVETLGSASVICTDKTGTLTQNRMTVMKLYTNDKVYSDINAIFKSEGSTDNEVKFLLECAALCTDAFIDEDGREIGDPTEVAIVMAAKSAGIRKQDIEEAKPRVDEVPFDSDRKMMTTVHRDEKGYKVITKGAPDNVIDRCTSLYLNGDILPLDDSIKEKIKAVNEEMAKGALRVLAVAYKDLDDIGSHGEFECDLTFIGLIGMIDPPREEVKESVRLCKKAGIKPVMITGDHLVTAVAIGKELGIYKAGDEAVTGVQLNELTDEELDKQVKDISVYARVSPEHKVRIVKAWQNNGAVVAMTGDGVNDAPALKQADIGAAMGMTGTDVAKGAADMILTDDNFATIVSAVQEGRTIYENIRKSIHFLLSCNVGEIVVIFVAVMLGMPMPLKPIHILWINLLTDSFPALALGVEPPAPDVMDKKPRPKGESIFAHGLWWKITLQGILIGLLTLVAFRLGLMKKNLITARTMAFSTLVLTQLFQALNVRAEASLLKIGVFSNRYMTYSIILSAVLMFIVILTPLRTYFGVSVLNATDWGIVFILSLSILIITEVIKYFKKP</sequence>
<keyword evidence="16" id="KW-0406">Ion transport</keyword>
<dbReference type="InterPro" id="IPR023214">
    <property type="entry name" value="HAD_sf"/>
</dbReference>
<dbReference type="SMART" id="SM00831">
    <property type="entry name" value="Cation_ATPase_N"/>
    <property type="match status" value="1"/>
</dbReference>
<dbReference type="GO" id="GO:0005524">
    <property type="term" value="F:ATP binding"/>
    <property type="evidence" value="ECO:0007669"/>
    <property type="project" value="UniProtKB-KW"/>
</dbReference>
<feature type="transmembrane region" description="Helical" evidence="19">
    <location>
        <begin position="82"/>
        <end position="98"/>
    </location>
</feature>
<dbReference type="FunFam" id="2.70.150.10:FF:000016">
    <property type="entry name" value="Calcium-transporting P-type ATPase putative"/>
    <property type="match status" value="1"/>
</dbReference>
<evidence type="ECO:0000256" key="3">
    <source>
        <dbReference type="ARBA" id="ARBA00012790"/>
    </source>
</evidence>
<keyword evidence="5" id="KW-1003">Cell membrane</keyword>
<comment type="similarity">
    <text evidence="2">Belongs to the cation transport ATPase (P-type) (TC 3.A.3) family. Type IIA subfamily.</text>
</comment>
<dbReference type="SFLD" id="SFLDF00027">
    <property type="entry name" value="p-type_atpase"/>
    <property type="match status" value="1"/>
</dbReference>
<proteinExistence type="inferred from homology"/>
<dbReference type="STRING" id="1121256.SAMN02746089_00785"/>
<evidence type="ECO:0000256" key="11">
    <source>
        <dbReference type="ARBA" id="ARBA00022837"/>
    </source>
</evidence>
<keyword evidence="12" id="KW-0067">ATP-binding</keyword>
<dbReference type="InterPro" id="IPR008250">
    <property type="entry name" value="ATPase_P-typ_transduc_dom_A_sf"/>
</dbReference>
<evidence type="ECO:0000256" key="9">
    <source>
        <dbReference type="ARBA" id="ARBA00022723"/>
    </source>
</evidence>
<dbReference type="SUPFAM" id="SSF81660">
    <property type="entry name" value="Metal cation-transporting ATPase, ATP-binding domain N"/>
    <property type="match status" value="1"/>
</dbReference>
<name>A0A1M4W7Q0_9THEO</name>
<dbReference type="Pfam" id="PF13246">
    <property type="entry name" value="Cation_ATPase"/>
    <property type="match status" value="1"/>
</dbReference>
<dbReference type="NCBIfam" id="TIGR01517">
    <property type="entry name" value="ATPase-IIB_Ca"/>
    <property type="match status" value="1"/>
</dbReference>
<evidence type="ECO:0000256" key="15">
    <source>
        <dbReference type="ARBA" id="ARBA00022989"/>
    </source>
</evidence>
<dbReference type="NCBIfam" id="TIGR01494">
    <property type="entry name" value="ATPase_P-type"/>
    <property type="match status" value="3"/>
</dbReference>
<dbReference type="Proteomes" id="UP000184088">
    <property type="component" value="Unassembled WGS sequence"/>
</dbReference>
<dbReference type="SUPFAM" id="SSF81665">
    <property type="entry name" value="Calcium ATPase, transmembrane domain M"/>
    <property type="match status" value="1"/>
</dbReference>
<dbReference type="InterPro" id="IPR004014">
    <property type="entry name" value="ATPase_P-typ_cation-transptr_N"/>
</dbReference>
<evidence type="ECO:0000256" key="10">
    <source>
        <dbReference type="ARBA" id="ARBA00022741"/>
    </source>
</evidence>
<dbReference type="InterPro" id="IPR036412">
    <property type="entry name" value="HAD-like_sf"/>
</dbReference>
<evidence type="ECO:0000256" key="7">
    <source>
        <dbReference type="ARBA" id="ARBA00022568"/>
    </source>
</evidence>
<keyword evidence="9" id="KW-0479">Metal-binding</keyword>
<evidence type="ECO:0000259" key="20">
    <source>
        <dbReference type="SMART" id="SM00831"/>
    </source>
</evidence>
<dbReference type="SUPFAM" id="SSF81653">
    <property type="entry name" value="Calcium ATPase, transduction domain A"/>
    <property type="match status" value="1"/>
</dbReference>
<protein>
    <recommendedName>
        <fullName evidence="3">P-type Ca(2+) transporter</fullName>
        <ecNumber evidence="3">7.2.2.10</ecNumber>
    </recommendedName>
</protein>
<dbReference type="PROSITE" id="PS00154">
    <property type="entry name" value="ATPASE_E1_E2"/>
    <property type="match status" value="1"/>
</dbReference>
<dbReference type="InterPro" id="IPR006068">
    <property type="entry name" value="ATPase_P-typ_cation-transptr_C"/>
</dbReference>
<dbReference type="Gene3D" id="2.70.150.10">
    <property type="entry name" value="Calcium-transporting ATPase, cytoplasmic transduction domain A"/>
    <property type="match status" value="1"/>
</dbReference>
<evidence type="ECO:0000256" key="12">
    <source>
        <dbReference type="ARBA" id="ARBA00022840"/>
    </source>
</evidence>
<evidence type="ECO:0000256" key="1">
    <source>
        <dbReference type="ARBA" id="ARBA00004651"/>
    </source>
</evidence>
<dbReference type="FunFam" id="3.40.50.1000:FF:000028">
    <property type="entry name" value="Calcium-transporting P-type ATPase, putative"/>
    <property type="match status" value="1"/>
</dbReference>
<dbReference type="PANTHER" id="PTHR24093">
    <property type="entry name" value="CATION TRANSPORTING ATPASE"/>
    <property type="match status" value="1"/>
</dbReference>
<evidence type="ECO:0000256" key="19">
    <source>
        <dbReference type="SAM" id="Phobius"/>
    </source>
</evidence>
<dbReference type="EC" id="7.2.2.10" evidence="3"/>
<feature type="transmembrane region" description="Helical" evidence="19">
    <location>
        <begin position="276"/>
        <end position="300"/>
    </location>
</feature>
<evidence type="ECO:0000256" key="5">
    <source>
        <dbReference type="ARBA" id="ARBA00022475"/>
    </source>
</evidence>
<dbReference type="GO" id="GO:0016887">
    <property type="term" value="F:ATP hydrolysis activity"/>
    <property type="evidence" value="ECO:0007669"/>
    <property type="project" value="InterPro"/>
</dbReference>
<comment type="subcellular location">
    <subcellularLocation>
        <location evidence="1">Cell membrane</location>
        <topology evidence="1">Multi-pass membrane protein</topology>
    </subcellularLocation>
</comment>
<dbReference type="OrthoDB" id="9760364at2"/>
<dbReference type="PRINTS" id="PR00119">
    <property type="entry name" value="CATATPASE"/>
</dbReference>
<dbReference type="SFLD" id="SFLDG00002">
    <property type="entry name" value="C1.7:_P-type_atpase_like"/>
    <property type="match status" value="1"/>
</dbReference>
<evidence type="ECO:0000313" key="22">
    <source>
        <dbReference type="Proteomes" id="UP000184088"/>
    </source>
</evidence>
<dbReference type="InterPro" id="IPR044492">
    <property type="entry name" value="P_typ_ATPase_HD_dom"/>
</dbReference>
<comment type="catalytic activity">
    <reaction evidence="18">
        <text>Ca(2+)(in) + ATP + H2O = Ca(2+)(out) + ADP + phosphate + H(+)</text>
        <dbReference type="Rhea" id="RHEA:18105"/>
        <dbReference type="ChEBI" id="CHEBI:15377"/>
        <dbReference type="ChEBI" id="CHEBI:15378"/>
        <dbReference type="ChEBI" id="CHEBI:29108"/>
        <dbReference type="ChEBI" id="CHEBI:30616"/>
        <dbReference type="ChEBI" id="CHEBI:43474"/>
        <dbReference type="ChEBI" id="CHEBI:456216"/>
        <dbReference type="EC" id="7.2.2.10"/>
    </reaction>
</comment>
<dbReference type="InterPro" id="IPR006413">
    <property type="entry name" value="P-type_ATPase_IIA_PMR1"/>
</dbReference>
<feature type="transmembrane region" description="Helical" evidence="19">
    <location>
        <begin position="818"/>
        <end position="839"/>
    </location>
</feature>
<dbReference type="NCBIfam" id="TIGR01522">
    <property type="entry name" value="ATPase-IIA2_Ca"/>
    <property type="match status" value="1"/>
</dbReference>
<dbReference type="InterPro" id="IPR023298">
    <property type="entry name" value="ATPase_P-typ_TM_dom_sf"/>
</dbReference>
<keyword evidence="7" id="KW-0109">Calcium transport</keyword>
<dbReference type="CDD" id="cd02089">
    <property type="entry name" value="P-type_ATPase_Ca_prok"/>
    <property type="match status" value="1"/>
</dbReference>
<reference evidence="21 22" key="1">
    <citation type="submission" date="2016-11" db="EMBL/GenBank/DDBJ databases">
        <authorList>
            <person name="Jaros S."/>
            <person name="Januszkiewicz K."/>
            <person name="Wedrychowicz H."/>
        </authorList>
    </citation>
    <scope>NUCLEOTIDE SEQUENCE [LARGE SCALE GENOMIC DNA]</scope>
    <source>
        <strain evidence="21 22">DSM 17918</strain>
    </source>
</reference>
<dbReference type="Gene3D" id="1.20.1110.10">
    <property type="entry name" value="Calcium-transporting ATPase, transmembrane domain"/>
    <property type="match status" value="1"/>
</dbReference>
<keyword evidence="17 19" id="KW-0472">Membrane</keyword>
<accession>A0A1M4W7Q0</accession>
<feature type="domain" description="Cation-transporting P-type ATPase N-terminal" evidence="20">
    <location>
        <begin position="4"/>
        <end position="78"/>
    </location>
</feature>
<dbReference type="SUPFAM" id="SSF56784">
    <property type="entry name" value="HAD-like"/>
    <property type="match status" value="1"/>
</dbReference>
<evidence type="ECO:0000313" key="21">
    <source>
        <dbReference type="EMBL" id="SHE77304.1"/>
    </source>
</evidence>
<evidence type="ECO:0000256" key="13">
    <source>
        <dbReference type="ARBA" id="ARBA00022842"/>
    </source>
</evidence>
<dbReference type="GO" id="GO:0140352">
    <property type="term" value="P:export from cell"/>
    <property type="evidence" value="ECO:0007669"/>
    <property type="project" value="UniProtKB-ARBA"/>
</dbReference>
<dbReference type="InterPro" id="IPR005782">
    <property type="entry name" value="P-type_ATPase_IIA"/>
</dbReference>
<keyword evidence="14" id="KW-1278">Translocase</keyword>
<dbReference type="Pfam" id="PF00690">
    <property type="entry name" value="Cation_ATPase_N"/>
    <property type="match status" value="1"/>
</dbReference>
<dbReference type="FunFam" id="3.40.1110.10:FF:000053">
    <property type="entry name" value="Cation-transporting ATPase, E1-E2 family"/>
    <property type="match status" value="1"/>
</dbReference>
<dbReference type="InterPro" id="IPR059000">
    <property type="entry name" value="ATPase_P-type_domA"/>
</dbReference>
<dbReference type="GO" id="GO:0046872">
    <property type="term" value="F:metal ion binding"/>
    <property type="evidence" value="ECO:0007669"/>
    <property type="project" value="UniProtKB-KW"/>
</dbReference>
<dbReference type="Pfam" id="PF00689">
    <property type="entry name" value="Cation_ATPase_C"/>
    <property type="match status" value="1"/>
</dbReference>
<dbReference type="RefSeq" id="WP_073341913.1">
    <property type="nucleotide sequence ID" value="NZ_FQVH01000005.1"/>
</dbReference>
<dbReference type="InterPro" id="IPR018303">
    <property type="entry name" value="ATPase_P-typ_P_site"/>
</dbReference>
<keyword evidence="6" id="KW-0597">Phosphoprotein</keyword>
<dbReference type="Gene3D" id="3.40.1110.10">
    <property type="entry name" value="Calcium-transporting ATPase, cytoplasmic domain N"/>
    <property type="match status" value="1"/>
</dbReference>
<evidence type="ECO:0000256" key="8">
    <source>
        <dbReference type="ARBA" id="ARBA00022692"/>
    </source>
</evidence>
<keyword evidence="13" id="KW-0460">Magnesium</keyword>
<feature type="transmembrane region" description="Helical" evidence="19">
    <location>
        <begin position="851"/>
        <end position="869"/>
    </location>
</feature>
<keyword evidence="15 19" id="KW-1133">Transmembrane helix</keyword>
<dbReference type="InterPro" id="IPR001757">
    <property type="entry name" value="P_typ_ATPase"/>
</dbReference>
<dbReference type="Gene3D" id="3.40.50.1000">
    <property type="entry name" value="HAD superfamily/HAD-like"/>
    <property type="match status" value="1"/>
</dbReference>
<evidence type="ECO:0000256" key="4">
    <source>
        <dbReference type="ARBA" id="ARBA00022448"/>
    </source>
</evidence>